<gene>
    <name evidence="15" type="primary">ND1</name>
</gene>
<keyword evidence="5" id="KW-0679">Respiratory chain</keyword>
<feature type="transmembrane region" description="Helical" evidence="14">
    <location>
        <begin position="73"/>
        <end position="93"/>
    </location>
</feature>
<organism evidence="15">
    <name type="scientific">Synapturanus sp. MNHN-RA-2020.0079</name>
    <dbReference type="NCBI Taxonomy" id="2877830"/>
    <lineage>
        <taxon>Eukaryota</taxon>
        <taxon>Metazoa</taxon>
        <taxon>Chordata</taxon>
        <taxon>Craniata</taxon>
        <taxon>Vertebrata</taxon>
        <taxon>Euteleostomi</taxon>
        <taxon>Amphibia</taxon>
        <taxon>Batrachia</taxon>
        <taxon>Anura</taxon>
        <taxon>Neobatrachia</taxon>
        <taxon>Microhyloidea</taxon>
        <taxon>Microhylidae</taxon>
        <taxon>Microhylidae incertae sedis</taxon>
        <taxon>Synapturanus</taxon>
    </lineage>
</organism>
<feature type="transmembrane region" description="Helical" evidence="14">
    <location>
        <begin position="176"/>
        <end position="192"/>
    </location>
</feature>
<comment type="catalytic activity">
    <reaction evidence="11 13">
        <text>a ubiquinone + NADH + 5 H(+)(in) = a ubiquinol + NAD(+) + 4 H(+)(out)</text>
        <dbReference type="Rhea" id="RHEA:29091"/>
        <dbReference type="Rhea" id="RHEA-COMP:9565"/>
        <dbReference type="Rhea" id="RHEA-COMP:9566"/>
        <dbReference type="ChEBI" id="CHEBI:15378"/>
        <dbReference type="ChEBI" id="CHEBI:16389"/>
        <dbReference type="ChEBI" id="CHEBI:17976"/>
        <dbReference type="ChEBI" id="CHEBI:57540"/>
        <dbReference type="ChEBI" id="CHEBI:57945"/>
        <dbReference type="EC" id="7.1.1.2"/>
    </reaction>
</comment>
<dbReference type="GO" id="GO:0003954">
    <property type="term" value="F:NADH dehydrogenase activity"/>
    <property type="evidence" value="ECO:0007669"/>
    <property type="project" value="TreeGrafter"/>
</dbReference>
<evidence type="ECO:0000256" key="9">
    <source>
        <dbReference type="ARBA" id="ARBA00023027"/>
    </source>
</evidence>
<evidence type="ECO:0000256" key="12">
    <source>
        <dbReference type="RuleBase" id="RU000471"/>
    </source>
</evidence>
<dbReference type="PANTHER" id="PTHR11432">
    <property type="entry name" value="NADH DEHYDROGENASE SUBUNIT 1"/>
    <property type="match status" value="1"/>
</dbReference>
<reference evidence="15" key="1">
    <citation type="journal article" date="2021" name="Biol. J. Linn. Soc. Lond.">
        <title>Species diversity and biogeography of an ancient frog clade from the Guiana Shield (Anura: Microhylidae: Adelastes, Otophryne, Synapturanus) exhibiting spectacular phenotypic diversification.</title>
        <authorList>
            <person name="Fouquet A."/>
            <person name="Leblanc K."/>
            <person name="Framit M."/>
            <person name="Rejaud A."/>
            <person name="Rodrigues M.T."/>
            <person name="Castroviejo-Fisher S."/>
            <person name="Peloso P.L.V."/>
            <person name="Prates I."/>
            <person name="Manzi S."/>
            <person name="Suescun U."/>
            <person name="Baroni S."/>
            <person name="Moraes L.J.C.L."/>
            <person name="Recoder R."/>
            <person name="de Souza S.M."/>
            <person name="Dal Vecchio F."/>
            <person name="Camacho A."/>
            <person name="Ghellere J.M."/>
            <person name="Rojas-Runjaic F.J.M."/>
            <person name="Gagliardi-Urrutia G."/>
            <person name="de Carvalho V.T."/>
            <person name="Gordo M."/>
            <person name="Menin M."/>
            <person name="Kok P.J.R."/>
            <person name="Hrbek T."/>
            <person name="Werneck F.P."/>
            <person name="Crawford A.J."/>
            <person name="Ron S.R."/>
            <person name="Mueses-Cisneros J.J."/>
            <person name="Rojas Zamora R.R."/>
            <person name="Pavan D."/>
            <person name="Ivo Simoes P."/>
            <person name="Ernst R."/>
            <person name="Fabre A.-C."/>
        </authorList>
    </citation>
    <scope>NUCLEOTIDE SEQUENCE</scope>
</reference>
<evidence type="ECO:0000256" key="6">
    <source>
        <dbReference type="ARBA" id="ARBA00022692"/>
    </source>
</evidence>
<sequence>MNQTQSLITSLLVILPILLAVALFTLLERKIIAYIQHRKGPNVVGPKGLLQPFADGLKLFMKEPIRPSTSSPLLFLIMPTMALILAMAMWMPVPMPIPFSDINLGIIFMLTISSLMVYTTLGSGWASNSKYSLIGALRAIAQTISYEVSLALIILTAIFFVGAFTISNFISTQLTMWLLIPIWPMTMMWYASTMAETNRAPFDLSEGESELVSGFNVEYASGPFAMFMLTEYTNILTMNTLSTIMFLSPSNSNTPTKTLSIMLKSSALAWAFSWIRASYPRFRYDQLMHLLWKNFLPLTLAFMLWQIATMPSMAIMPPIT</sequence>
<name>A0A8K1H864_9NEOB</name>
<evidence type="ECO:0000256" key="13">
    <source>
        <dbReference type="RuleBase" id="RU000473"/>
    </source>
</evidence>
<keyword evidence="10 14" id="KW-0472">Membrane</keyword>
<evidence type="ECO:0000256" key="4">
    <source>
        <dbReference type="ARBA" id="ARBA00021009"/>
    </source>
</evidence>
<evidence type="ECO:0000313" key="15">
    <source>
        <dbReference type="EMBL" id="UBD07317.1"/>
    </source>
</evidence>
<dbReference type="InterPro" id="IPR018086">
    <property type="entry name" value="NADH_UbQ_OxRdtase_su1_CS"/>
</dbReference>
<protein>
    <recommendedName>
        <fullName evidence="4 13">NADH-ubiquinone oxidoreductase chain 1</fullName>
        <ecNumber evidence="3 13">7.1.1.2</ecNumber>
    </recommendedName>
</protein>
<keyword evidence="13" id="KW-0830">Ubiquinone</keyword>
<dbReference type="Pfam" id="PF00146">
    <property type="entry name" value="NADHdh"/>
    <property type="match status" value="1"/>
</dbReference>
<keyword evidence="6 12" id="KW-0812">Transmembrane</keyword>
<evidence type="ECO:0000256" key="5">
    <source>
        <dbReference type="ARBA" id="ARBA00022660"/>
    </source>
</evidence>
<feature type="transmembrane region" description="Helical" evidence="14">
    <location>
        <begin position="148"/>
        <end position="170"/>
    </location>
</feature>
<keyword evidence="9 12" id="KW-0520">NAD</keyword>
<evidence type="ECO:0000256" key="14">
    <source>
        <dbReference type="SAM" id="Phobius"/>
    </source>
</evidence>
<dbReference type="EC" id="7.1.1.2" evidence="3 13"/>
<dbReference type="PANTHER" id="PTHR11432:SF3">
    <property type="entry name" value="NADH-UBIQUINONE OXIDOREDUCTASE CHAIN 1"/>
    <property type="match status" value="1"/>
</dbReference>
<feature type="transmembrane region" description="Helical" evidence="14">
    <location>
        <begin position="105"/>
        <end position="127"/>
    </location>
</feature>
<keyword evidence="8 14" id="KW-1133">Transmembrane helix</keyword>
<dbReference type="GO" id="GO:0008137">
    <property type="term" value="F:NADH dehydrogenase (ubiquinone) activity"/>
    <property type="evidence" value="ECO:0007669"/>
    <property type="project" value="UniProtKB-EC"/>
</dbReference>
<dbReference type="EMBL" id="MW305231">
    <property type="protein sequence ID" value="UBD07317.1"/>
    <property type="molecule type" value="Genomic_DNA"/>
</dbReference>
<dbReference type="PROSITE" id="PS00667">
    <property type="entry name" value="COMPLEX1_ND1_1"/>
    <property type="match status" value="1"/>
</dbReference>
<dbReference type="InterPro" id="IPR001694">
    <property type="entry name" value="NADH_UbQ_OxRdtase_su1/FPO"/>
</dbReference>
<dbReference type="GO" id="GO:0009060">
    <property type="term" value="P:aerobic respiration"/>
    <property type="evidence" value="ECO:0007669"/>
    <property type="project" value="TreeGrafter"/>
</dbReference>
<evidence type="ECO:0000256" key="11">
    <source>
        <dbReference type="ARBA" id="ARBA00049551"/>
    </source>
</evidence>
<comment type="similarity">
    <text evidence="2 12">Belongs to the complex I subunit 1 family.</text>
</comment>
<evidence type="ECO:0000256" key="1">
    <source>
        <dbReference type="ARBA" id="ARBA00004141"/>
    </source>
</evidence>
<evidence type="ECO:0000256" key="8">
    <source>
        <dbReference type="ARBA" id="ARBA00022989"/>
    </source>
</evidence>
<proteinExistence type="inferred from homology"/>
<comment type="subcellular location">
    <subcellularLocation>
        <location evidence="1">Membrane</location>
        <topology evidence="1">Multi-pass membrane protein</topology>
    </subcellularLocation>
    <subcellularLocation>
        <location evidence="12">Mitochondrion inner membrane</location>
        <topology evidence="12">Multi-pass membrane protein</topology>
    </subcellularLocation>
</comment>
<dbReference type="HAMAP" id="MF_01350">
    <property type="entry name" value="NDH1_NuoH"/>
    <property type="match status" value="1"/>
</dbReference>
<evidence type="ECO:0000256" key="3">
    <source>
        <dbReference type="ARBA" id="ARBA00012944"/>
    </source>
</evidence>
<keyword evidence="5" id="KW-0813">Transport</keyword>
<evidence type="ECO:0000256" key="10">
    <source>
        <dbReference type="ARBA" id="ARBA00023136"/>
    </source>
</evidence>
<dbReference type="PROSITE" id="PS00668">
    <property type="entry name" value="COMPLEX1_ND1_2"/>
    <property type="match status" value="1"/>
</dbReference>
<geneLocation type="mitochondrion" evidence="15"/>
<accession>A0A8K1H864</accession>
<evidence type="ECO:0000256" key="7">
    <source>
        <dbReference type="ARBA" id="ARBA00022982"/>
    </source>
</evidence>
<feature type="transmembrane region" description="Helical" evidence="14">
    <location>
        <begin position="291"/>
        <end position="308"/>
    </location>
</feature>
<dbReference type="AlphaFoldDB" id="A0A8K1H864"/>
<keyword evidence="13 15" id="KW-0496">Mitochondrion</keyword>
<keyword evidence="7" id="KW-0249">Electron transport</keyword>
<evidence type="ECO:0000256" key="2">
    <source>
        <dbReference type="ARBA" id="ARBA00010535"/>
    </source>
</evidence>
<dbReference type="GO" id="GO:0005743">
    <property type="term" value="C:mitochondrial inner membrane"/>
    <property type="evidence" value="ECO:0007669"/>
    <property type="project" value="UniProtKB-SubCell"/>
</dbReference>
<feature type="transmembrane region" description="Helical" evidence="14">
    <location>
        <begin position="6"/>
        <end position="27"/>
    </location>
</feature>